<reference evidence="2" key="1">
    <citation type="journal article" date="2023" name="Hortic. Res.">
        <title>A chromosome-level phased genome enabling allele-level studies in sweet orange: a case study on citrus Huanglongbing tolerance.</title>
        <authorList>
            <person name="Wu B."/>
            <person name="Yu Q."/>
            <person name="Deng Z."/>
            <person name="Duan Y."/>
            <person name="Luo F."/>
            <person name="Gmitter F. Jr."/>
        </authorList>
    </citation>
    <scope>NUCLEOTIDE SEQUENCE [LARGE SCALE GENOMIC DNA]</scope>
    <source>
        <strain evidence="2">cv. Valencia</strain>
    </source>
</reference>
<dbReference type="Proteomes" id="UP000829398">
    <property type="component" value="Chromosome 7"/>
</dbReference>
<gene>
    <name evidence="1" type="ORF">KPL71_022300</name>
</gene>
<proteinExistence type="predicted"/>
<organism evidence="1 2">
    <name type="scientific">Citrus sinensis</name>
    <name type="common">Sweet orange</name>
    <name type="synonym">Citrus aurantium var. sinensis</name>
    <dbReference type="NCBI Taxonomy" id="2711"/>
    <lineage>
        <taxon>Eukaryota</taxon>
        <taxon>Viridiplantae</taxon>
        <taxon>Streptophyta</taxon>
        <taxon>Embryophyta</taxon>
        <taxon>Tracheophyta</taxon>
        <taxon>Spermatophyta</taxon>
        <taxon>Magnoliopsida</taxon>
        <taxon>eudicotyledons</taxon>
        <taxon>Gunneridae</taxon>
        <taxon>Pentapetalae</taxon>
        <taxon>rosids</taxon>
        <taxon>malvids</taxon>
        <taxon>Sapindales</taxon>
        <taxon>Rutaceae</taxon>
        <taxon>Aurantioideae</taxon>
        <taxon>Citrus</taxon>
    </lineage>
</organism>
<evidence type="ECO:0000313" key="1">
    <source>
        <dbReference type="EMBL" id="KAH9718628.1"/>
    </source>
</evidence>
<comment type="caution">
    <text evidence="1">The sequence shown here is derived from an EMBL/GenBank/DDBJ whole genome shotgun (WGS) entry which is preliminary data.</text>
</comment>
<evidence type="ECO:0000313" key="2">
    <source>
        <dbReference type="Proteomes" id="UP000829398"/>
    </source>
</evidence>
<name>A0ACB8JLX9_CITSI</name>
<dbReference type="EMBL" id="CM039176">
    <property type="protein sequence ID" value="KAH9718628.1"/>
    <property type="molecule type" value="Genomic_DNA"/>
</dbReference>
<sequence length="989" mass="114059">MDDDDGTTIVCTFKGKTHNLGVVDRDKFSRVSLINKVLVRSYGRKMMPHEKFMLSVWVPWDYKEVEIMSDHDLIFQLREHNKMLLYYMQLYIEEIHSPHEFVPRRALFQHSEGSLESNTETNFPTITDLNKPDTHAPTTNTDPSENDTNGHSKHETPVKNTSNIMMHMVAPDNIQSQTKPHVPSYQSTPKIDTKPDTNPDLYQDFLDTYFRSSPQPQTPSAAQTSAENSDSDNTSSFSSQNESISFHPPEFQSQPITQNPQSQVVQGENFQQPKATTPALVDYNSDDSHYSVTDSDEDPDHPLSAPNINNTPEKYSVNVDLGCIHSDDSDGDCMLSDCESDDNEFGEESDEESDRVLVKMDYVMRENMYMPSDVPIQFFIGQCFRNFRQLTWAIKTYAVENKFKVYKYKFEKCPWFLHVAKTRFGQTFIVRRLHNVHTCQRDLKNPECTAEFIAAKFAATIIEHPDTNVEWIQSELRRMYRAKIHKYKIYRAKKKVLQRQGADYESSYKLIINYAQSILTKMPQALALVKVFRMHGQQTETHFDNIVISFIALRDGFNQGCRPFIGIDGCHLKGVRGPYKRVLLSVVGINANNGIFQLAFCVCSVESTTSWTWFLRHFREFLQDTKHLTFIFCAKHILANLKSKHPQFDFKAHFWAAARASNRRAFYDAMQNIKAADEGVYETLRRIPPKFWLRHAFDNNCKSDHCTNNITESFNAWIEIQMKFPIVSMLEQNLDIPKRVYAQMMKHLQIRSANSICRASEWIYEVDENIKTHIVDLEHHMCDYGMWQVSGISCLHAMSCIVNSKKDQAEFISQWLKKDTYLRCYSGMIYSISNRTSWVDAAADEILPPLVRTPPGRPKMTRKRKADEVPAHNKRYKMQCTVCKRFGNNRRACPVNPENANKTTRQYKNNLKKHVTMTSGKQTEAGPLRAKEVTGKQIKEVMSVASWVGEQGRKVMSVAGLTFNREDEVGKYTARKLLDKGKDSSRVKS</sequence>
<accession>A0ACB8JLX9</accession>
<protein>
    <submittedName>
        <fullName evidence="1">SWIM-type domain-containing protein</fullName>
    </submittedName>
</protein>
<keyword evidence="2" id="KW-1185">Reference proteome</keyword>